<accession>A0A1G7EG52</accession>
<dbReference type="PANTHER" id="PTHR30503">
    <property type="entry name" value="INNER MEMBRANE PROTEIN YEDI"/>
    <property type="match status" value="1"/>
</dbReference>
<evidence type="ECO:0000256" key="1">
    <source>
        <dbReference type="SAM" id="Phobius"/>
    </source>
</evidence>
<gene>
    <name evidence="2" type="ORF">SAMN04487779_10754</name>
</gene>
<keyword evidence="1" id="KW-0812">Transmembrane</keyword>
<keyword evidence="1" id="KW-1133">Transmembrane helix</keyword>
<organism evidence="2 3">
    <name type="scientific">Belnapia rosea</name>
    <dbReference type="NCBI Taxonomy" id="938405"/>
    <lineage>
        <taxon>Bacteria</taxon>
        <taxon>Pseudomonadati</taxon>
        <taxon>Pseudomonadota</taxon>
        <taxon>Alphaproteobacteria</taxon>
        <taxon>Acetobacterales</taxon>
        <taxon>Roseomonadaceae</taxon>
        <taxon>Belnapia</taxon>
    </lineage>
</organism>
<sequence>MSTGLIALLDDIAGLAKVAAASLDDVVAQSTKAGTKAAGVVIDDAAVTPRYVVGFAAAREVPIVARIAWGSLKNKMLFLLPGALLLSLFAPWAITPLLMLGGAYLCYEGAEKVWHAVAPHGASQHEAAVLAPPENPKALEDAKVRGAIGTDFILSAEIMAITLGTLPDVPLWEQAVVLAIVGVGITVGVYGVVALIVKADDAGLAMAAGERPISAIFRRRIGQPSDFDLSVRPVTQAIGRGLVVGMPWFLRVLAIVGTAAMVWVGGGIIVHGLAAYGVPGVEHAIHSAAVAAADVVPAVAGAVEWLATAAGSGVVGLLVGAVLIPVVQFVVSPLIGLFRREPKGHGAAGG</sequence>
<protein>
    <recommendedName>
        <fullName evidence="4">Inner membrane protein YedI</fullName>
    </recommendedName>
</protein>
<keyword evidence="1" id="KW-0472">Membrane</keyword>
<dbReference type="Pfam" id="PF05661">
    <property type="entry name" value="DUF808"/>
    <property type="match status" value="1"/>
</dbReference>
<reference evidence="2 3" key="1">
    <citation type="submission" date="2016-10" db="EMBL/GenBank/DDBJ databases">
        <authorList>
            <person name="de Groot N.N."/>
        </authorList>
    </citation>
    <scope>NUCLEOTIDE SEQUENCE [LARGE SCALE GENOMIC DNA]</scope>
    <source>
        <strain evidence="2 3">CPCC 100156</strain>
    </source>
</reference>
<feature type="transmembrane region" description="Helical" evidence="1">
    <location>
        <begin position="314"/>
        <end position="338"/>
    </location>
</feature>
<dbReference type="EMBL" id="FMZX01000075">
    <property type="protein sequence ID" value="SDE62614.1"/>
    <property type="molecule type" value="Genomic_DNA"/>
</dbReference>
<name>A0A1G7EG52_9PROT</name>
<dbReference type="InterPro" id="IPR008526">
    <property type="entry name" value="YedI"/>
</dbReference>
<keyword evidence="3" id="KW-1185">Reference proteome</keyword>
<dbReference type="AlphaFoldDB" id="A0A1G7EG52"/>
<proteinExistence type="predicted"/>
<evidence type="ECO:0000313" key="2">
    <source>
        <dbReference type="EMBL" id="SDE62614.1"/>
    </source>
</evidence>
<evidence type="ECO:0000313" key="3">
    <source>
        <dbReference type="Proteomes" id="UP000198925"/>
    </source>
</evidence>
<feature type="transmembrane region" description="Helical" evidence="1">
    <location>
        <begin position="175"/>
        <end position="197"/>
    </location>
</feature>
<dbReference type="Proteomes" id="UP000198925">
    <property type="component" value="Unassembled WGS sequence"/>
</dbReference>
<evidence type="ECO:0008006" key="4">
    <source>
        <dbReference type="Google" id="ProtNLM"/>
    </source>
</evidence>
<feature type="transmembrane region" description="Helical" evidence="1">
    <location>
        <begin position="248"/>
        <end position="270"/>
    </location>
</feature>
<feature type="transmembrane region" description="Helical" evidence="1">
    <location>
        <begin position="76"/>
        <end position="94"/>
    </location>
</feature>
<dbReference type="PIRSF" id="PIRSF016660">
    <property type="entry name" value="YedI"/>
    <property type="match status" value="1"/>
</dbReference>
<dbReference type="PANTHER" id="PTHR30503:SF3">
    <property type="entry name" value="INNER MEMBRANE PROTEIN YEDI"/>
    <property type="match status" value="1"/>
</dbReference>
<dbReference type="GO" id="GO:0005886">
    <property type="term" value="C:plasma membrane"/>
    <property type="evidence" value="ECO:0007669"/>
    <property type="project" value="TreeGrafter"/>
</dbReference>